<reference evidence="2 3" key="1">
    <citation type="submission" date="2020-09" db="EMBL/GenBank/DDBJ databases">
        <authorList>
            <person name="Yoon J.-W."/>
        </authorList>
    </citation>
    <scope>NUCLEOTIDE SEQUENCE [LARGE SCALE GENOMIC DNA]</scope>
    <source>
        <strain evidence="2 3">KMU-140</strain>
    </source>
</reference>
<dbReference type="RefSeq" id="WP_190786452.1">
    <property type="nucleotide sequence ID" value="NZ_JACXLC010000001.1"/>
</dbReference>
<feature type="transmembrane region" description="Helical" evidence="1">
    <location>
        <begin position="88"/>
        <end position="106"/>
    </location>
</feature>
<gene>
    <name evidence="2" type="ORF">IB285_01200</name>
</gene>
<dbReference type="EMBL" id="JACXLC010000001">
    <property type="protein sequence ID" value="MBD2840865.1"/>
    <property type="molecule type" value="Genomic_DNA"/>
</dbReference>
<keyword evidence="1" id="KW-0812">Transmembrane</keyword>
<organism evidence="2 3">
    <name type="scientific">Erythrobacter rubeus</name>
    <dbReference type="NCBI Taxonomy" id="2760803"/>
    <lineage>
        <taxon>Bacteria</taxon>
        <taxon>Pseudomonadati</taxon>
        <taxon>Pseudomonadota</taxon>
        <taxon>Alphaproteobacteria</taxon>
        <taxon>Sphingomonadales</taxon>
        <taxon>Erythrobacteraceae</taxon>
        <taxon>Erythrobacter/Porphyrobacter group</taxon>
        <taxon>Erythrobacter</taxon>
    </lineage>
</organism>
<feature type="transmembrane region" description="Helical" evidence="1">
    <location>
        <begin position="18"/>
        <end position="37"/>
    </location>
</feature>
<name>A0ABR8KKS9_9SPHN</name>
<evidence type="ECO:0008006" key="4">
    <source>
        <dbReference type="Google" id="ProtNLM"/>
    </source>
</evidence>
<feature type="transmembrane region" description="Helical" evidence="1">
    <location>
        <begin position="57"/>
        <end position="82"/>
    </location>
</feature>
<keyword evidence="1" id="KW-0472">Membrane</keyword>
<proteinExistence type="predicted"/>
<dbReference type="Proteomes" id="UP000635384">
    <property type="component" value="Unassembled WGS sequence"/>
</dbReference>
<protein>
    <recommendedName>
        <fullName evidence="4">GDT1 family protein</fullName>
    </recommendedName>
</protein>
<feature type="transmembrane region" description="Helical" evidence="1">
    <location>
        <begin position="148"/>
        <end position="169"/>
    </location>
</feature>
<evidence type="ECO:0000256" key="1">
    <source>
        <dbReference type="SAM" id="Phobius"/>
    </source>
</evidence>
<comment type="caution">
    <text evidence="2">The sequence shown here is derived from an EMBL/GenBank/DDBJ whole genome shotgun (WGS) entry which is preliminary data.</text>
</comment>
<evidence type="ECO:0000313" key="2">
    <source>
        <dbReference type="EMBL" id="MBD2840865.1"/>
    </source>
</evidence>
<keyword evidence="3" id="KW-1185">Reference proteome</keyword>
<sequence>MKQSAQQWPSEHRVLKRLPMSIVLPTLISVFVLSLGARDQLIVGQFSDAAGRTGPMLVLGIAVAAVSAAAAAYAGWSIAAFVPSDPASLLPVVALILAALDVAIPVRLKAMKEPTRSYVAIAVVLFVRQLMSGPRLAIFAIAALATDLWMPMLGGVLGGAIAIAGGWHMGKDGLEHLPLIWIRRVFAASLIVAAFLIGLNAYSAAL</sequence>
<evidence type="ECO:0000313" key="3">
    <source>
        <dbReference type="Proteomes" id="UP000635384"/>
    </source>
</evidence>
<accession>A0ABR8KKS9</accession>
<feature type="transmembrane region" description="Helical" evidence="1">
    <location>
        <begin position="181"/>
        <end position="202"/>
    </location>
</feature>
<keyword evidence="1" id="KW-1133">Transmembrane helix</keyword>